<evidence type="ECO:0000313" key="2">
    <source>
        <dbReference type="EMBL" id="OLF15453.1"/>
    </source>
</evidence>
<name>A0A1Q8CM71_9PSEU</name>
<dbReference type="EMBL" id="MSIE01000041">
    <property type="protein sequence ID" value="OLF15453.1"/>
    <property type="molecule type" value="Genomic_DNA"/>
</dbReference>
<gene>
    <name evidence="2" type="ORF">BU204_21915</name>
</gene>
<organism evidence="2 3">
    <name type="scientific">Actinophytocola xanthii</name>
    <dbReference type="NCBI Taxonomy" id="1912961"/>
    <lineage>
        <taxon>Bacteria</taxon>
        <taxon>Bacillati</taxon>
        <taxon>Actinomycetota</taxon>
        <taxon>Actinomycetes</taxon>
        <taxon>Pseudonocardiales</taxon>
        <taxon>Pseudonocardiaceae</taxon>
    </lineage>
</organism>
<evidence type="ECO:0000313" key="3">
    <source>
        <dbReference type="Proteomes" id="UP000185596"/>
    </source>
</evidence>
<comment type="caution">
    <text evidence="2">The sequence shown here is derived from an EMBL/GenBank/DDBJ whole genome shotgun (WGS) entry which is preliminary data.</text>
</comment>
<protein>
    <submittedName>
        <fullName evidence="2">Uncharacterized protein</fullName>
    </submittedName>
</protein>
<feature type="region of interest" description="Disordered" evidence="1">
    <location>
        <begin position="85"/>
        <end position="110"/>
    </location>
</feature>
<sequence length="110" mass="12098">MRALVARGFRFIDPRDEHGEVVAVVGIRAHHSVVDVVELHGEDEALACRMPANEDVLAPRRVFWREAGPANEVLAMMLATPDEHLGDLVPRPATPPARRRRGAAVGLQTH</sequence>
<reference evidence="2 3" key="1">
    <citation type="submission" date="2016-12" db="EMBL/GenBank/DDBJ databases">
        <title>The draft genome sequence of Actinophytocola sp. 11-183.</title>
        <authorList>
            <person name="Wang W."/>
            <person name="Yuan L."/>
        </authorList>
    </citation>
    <scope>NUCLEOTIDE SEQUENCE [LARGE SCALE GENOMIC DNA]</scope>
    <source>
        <strain evidence="2 3">11-183</strain>
    </source>
</reference>
<dbReference type="Proteomes" id="UP000185596">
    <property type="component" value="Unassembled WGS sequence"/>
</dbReference>
<keyword evidence="3" id="KW-1185">Reference proteome</keyword>
<evidence type="ECO:0000256" key="1">
    <source>
        <dbReference type="SAM" id="MobiDB-lite"/>
    </source>
</evidence>
<accession>A0A1Q8CM71</accession>
<dbReference type="AlphaFoldDB" id="A0A1Q8CM71"/>
<proteinExistence type="predicted"/>